<proteinExistence type="predicted"/>
<gene>
    <name evidence="1" type="ORF">LCGC14_0249790</name>
</gene>
<protein>
    <submittedName>
        <fullName evidence="1">Uncharacterized protein</fullName>
    </submittedName>
</protein>
<sequence length="121" mass="13784">MSQWTHVAAVIRFDGVKGMTPDPNLNQDVPQGSEEGLHYGVVEVGEGIPRFTVTIWGDLREFDSVEEIVAYLERITKGHTIRSGIAEIDVENRHFVVVRYSYDDNGENGKWSIIKQSKHKW</sequence>
<name>A0A0F9WQD8_9ZZZZ</name>
<reference evidence="1" key="1">
    <citation type="journal article" date="2015" name="Nature">
        <title>Complex archaea that bridge the gap between prokaryotes and eukaryotes.</title>
        <authorList>
            <person name="Spang A."/>
            <person name="Saw J.H."/>
            <person name="Jorgensen S.L."/>
            <person name="Zaremba-Niedzwiedzka K."/>
            <person name="Martijn J."/>
            <person name="Lind A.E."/>
            <person name="van Eijk R."/>
            <person name="Schleper C."/>
            <person name="Guy L."/>
            <person name="Ettema T.J."/>
        </authorList>
    </citation>
    <scope>NUCLEOTIDE SEQUENCE</scope>
</reference>
<organism evidence="1">
    <name type="scientific">marine sediment metagenome</name>
    <dbReference type="NCBI Taxonomy" id="412755"/>
    <lineage>
        <taxon>unclassified sequences</taxon>
        <taxon>metagenomes</taxon>
        <taxon>ecological metagenomes</taxon>
    </lineage>
</organism>
<dbReference type="AlphaFoldDB" id="A0A0F9WQD8"/>
<evidence type="ECO:0000313" key="1">
    <source>
        <dbReference type="EMBL" id="KKN88416.1"/>
    </source>
</evidence>
<dbReference type="EMBL" id="LAZR01000129">
    <property type="protein sequence ID" value="KKN88416.1"/>
    <property type="molecule type" value="Genomic_DNA"/>
</dbReference>
<comment type="caution">
    <text evidence="1">The sequence shown here is derived from an EMBL/GenBank/DDBJ whole genome shotgun (WGS) entry which is preliminary data.</text>
</comment>
<accession>A0A0F9WQD8</accession>